<organism evidence="2 3">
    <name type="scientific">Funneliformis geosporum</name>
    <dbReference type="NCBI Taxonomy" id="1117311"/>
    <lineage>
        <taxon>Eukaryota</taxon>
        <taxon>Fungi</taxon>
        <taxon>Fungi incertae sedis</taxon>
        <taxon>Mucoromycota</taxon>
        <taxon>Glomeromycotina</taxon>
        <taxon>Glomeromycetes</taxon>
        <taxon>Glomerales</taxon>
        <taxon>Glomeraceae</taxon>
        <taxon>Funneliformis</taxon>
    </lineage>
</organism>
<evidence type="ECO:0000256" key="1">
    <source>
        <dbReference type="SAM" id="Coils"/>
    </source>
</evidence>
<proteinExistence type="predicted"/>
<dbReference type="AlphaFoldDB" id="A0A9W4SBY0"/>
<reference evidence="2" key="1">
    <citation type="submission" date="2022-08" db="EMBL/GenBank/DDBJ databases">
        <authorList>
            <person name="Kallberg Y."/>
            <person name="Tangrot J."/>
            <person name="Rosling A."/>
        </authorList>
    </citation>
    <scope>NUCLEOTIDE SEQUENCE</scope>
    <source>
        <strain evidence="2">Wild A</strain>
    </source>
</reference>
<accession>A0A9W4SBY0</accession>
<evidence type="ECO:0000313" key="2">
    <source>
        <dbReference type="EMBL" id="CAI2161631.1"/>
    </source>
</evidence>
<name>A0A9W4SBY0_9GLOM</name>
<gene>
    <name evidence="2" type="ORF">FWILDA_LOCUS148</name>
</gene>
<feature type="coiled-coil region" evidence="1">
    <location>
        <begin position="162"/>
        <end position="190"/>
    </location>
</feature>
<keyword evidence="1" id="KW-0175">Coiled coil</keyword>
<dbReference type="Proteomes" id="UP001153678">
    <property type="component" value="Unassembled WGS sequence"/>
</dbReference>
<protein>
    <submittedName>
        <fullName evidence="2">15281_t:CDS:1</fullName>
    </submittedName>
</protein>
<dbReference type="OrthoDB" id="2490051at2759"/>
<dbReference type="EMBL" id="CAMKVN010000008">
    <property type="protein sequence ID" value="CAI2161631.1"/>
    <property type="molecule type" value="Genomic_DNA"/>
</dbReference>
<comment type="caution">
    <text evidence="2">The sequence shown here is derived from an EMBL/GenBank/DDBJ whole genome shotgun (WGS) entry which is preliminary data.</text>
</comment>
<keyword evidence="3" id="KW-1185">Reference proteome</keyword>
<sequence length="365" mass="42064">MVNNQNEFNEKFSNKKVKQIESLHNRSFQGELIIEDYSELKILNLREVTNIDKIILKNLPKNLLDSLEFIKDLENLEELEVDESNENTNTLELLRKIKVLEKEKEFSNIKYDELKKFLKKILISLSQGAKHELAVELNKKINRKTSLSAPGMTKELMLNIEKIVKKQKAKELERKLNEEKEREFELKEDQSINTYQIQYNVQYQQLETETEKQITASLTDKEVTLEEQKVINKTILFLGTKELFINYRQATINNLIECYNRLEKRLGSKLNKFTNAVSMTNIAGKLASIIPGGGVVEVPIGLLGDTINLTGTIIQGKDLEKFTKQFQEILVSDKKNLSLFDDLKKTEQSPFSDENDVLSQSVSGT</sequence>
<evidence type="ECO:0000313" key="3">
    <source>
        <dbReference type="Proteomes" id="UP001153678"/>
    </source>
</evidence>